<reference evidence="2 3" key="1">
    <citation type="journal article" date="2022" name="Nat. Genet.">
        <title>Improved pea reference genome and pan-genome highlight genomic features and evolutionary characteristics.</title>
        <authorList>
            <person name="Yang T."/>
            <person name="Liu R."/>
            <person name="Luo Y."/>
            <person name="Hu S."/>
            <person name="Wang D."/>
            <person name="Wang C."/>
            <person name="Pandey M.K."/>
            <person name="Ge S."/>
            <person name="Xu Q."/>
            <person name="Li N."/>
            <person name="Li G."/>
            <person name="Huang Y."/>
            <person name="Saxena R.K."/>
            <person name="Ji Y."/>
            <person name="Li M."/>
            <person name="Yan X."/>
            <person name="He Y."/>
            <person name="Liu Y."/>
            <person name="Wang X."/>
            <person name="Xiang C."/>
            <person name="Varshney R.K."/>
            <person name="Ding H."/>
            <person name="Gao S."/>
            <person name="Zong X."/>
        </authorList>
    </citation>
    <scope>NUCLEOTIDE SEQUENCE [LARGE SCALE GENOMIC DNA]</scope>
    <source>
        <strain evidence="2 3">cv. Zhongwan 6</strain>
    </source>
</reference>
<feature type="region of interest" description="Disordered" evidence="1">
    <location>
        <begin position="299"/>
        <end position="345"/>
    </location>
</feature>
<gene>
    <name evidence="2" type="ORF">KIW84_073748</name>
</gene>
<feature type="region of interest" description="Disordered" evidence="1">
    <location>
        <begin position="192"/>
        <end position="216"/>
    </location>
</feature>
<organism evidence="2 3">
    <name type="scientific">Pisum sativum</name>
    <name type="common">Garden pea</name>
    <name type="synonym">Lathyrus oleraceus</name>
    <dbReference type="NCBI Taxonomy" id="3888"/>
    <lineage>
        <taxon>Eukaryota</taxon>
        <taxon>Viridiplantae</taxon>
        <taxon>Streptophyta</taxon>
        <taxon>Embryophyta</taxon>
        <taxon>Tracheophyta</taxon>
        <taxon>Spermatophyta</taxon>
        <taxon>Magnoliopsida</taxon>
        <taxon>eudicotyledons</taxon>
        <taxon>Gunneridae</taxon>
        <taxon>Pentapetalae</taxon>
        <taxon>rosids</taxon>
        <taxon>fabids</taxon>
        <taxon>Fabales</taxon>
        <taxon>Fabaceae</taxon>
        <taxon>Papilionoideae</taxon>
        <taxon>50 kb inversion clade</taxon>
        <taxon>NPAAA clade</taxon>
        <taxon>Hologalegina</taxon>
        <taxon>IRL clade</taxon>
        <taxon>Fabeae</taxon>
        <taxon>Lathyrus</taxon>
    </lineage>
</organism>
<dbReference type="AlphaFoldDB" id="A0A9D4VPQ5"/>
<dbReference type="PANTHER" id="PTHR47481">
    <property type="match status" value="1"/>
</dbReference>
<evidence type="ECO:0000256" key="1">
    <source>
        <dbReference type="SAM" id="MobiDB-lite"/>
    </source>
</evidence>
<proteinExistence type="predicted"/>
<dbReference type="EMBL" id="JAMSHJ010000007">
    <property type="protein sequence ID" value="KAI5387765.1"/>
    <property type="molecule type" value="Genomic_DNA"/>
</dbReference>
<dbReference type="Proteomes" id="UP001058974">
    <property type="component" value="Chromosome 7"/>
</dbReference>
<evidence type="ECO:0000313" key="2">
    <source>
        <dbReference type="EMBL" id="KAI5387765.1"/>
    </source>
</evidence>
<evidence type="ECO:0008006" key="4">
    <source>
        <dbReference type="Google" id="ProtNLM"/>
    </source>
</evidence>
<dbReference type="Gramene" id="Psat07G0374800-T1">
    <property type="protein sequence ID" value="KAI5387765.1"/>
    <property type="gene ID" value="KIW84_073748"/>
</dbReference>
<keyword evidence="3" id="KW-1185">Reference proteome</keyword>
<feature type="compositionally biased region" description="Low complexity" evidence="1">
    <location>
        <begin position="305"/>
        <end position="318"/>
    </location>
</feature>
<sequence length="380" mass="42731">MGFFSSKNTFAPKLSIKLQEKNFLLWNQQVEEVILSHKLHKMAVNPHIPPMFKSESDRNIVSEAYEEWMVHDQALFMWLLSIIWESVLPRLLSCKHAYKVWDKGHKHYNAQMKAMVHQMRVELKMIKKDDILQGLPEEYNPFIMMAYIKTDQMDIYEVGVLLYVQEAQLDKYRQELAAPSATTNVVQGAGHYHHATTNSDGSGYHAKDNAQSDNKTSTVAPTQANAYLAHQDQLQIPQELESHAWNNSSNGSSLRIPPNCGNHTNIVQSLRIPHNYGNHTNTVQRTQNIILLPTTNNMSLSPLQEPHSSSSHVSETPSYVPHDSPSSGIPHISYDTSMSSAPQPSDTAVIPAIKLSQSSISNWNLFSSGTISPSIHTQTP</sequence>
<name>A0A9D4VPQ5_PEA</name>
<feature type="compositionally biased region" description="Polar residues" evidence="1">
    <location>
        <begin position="334"/>
        <end position="345"/>
    </location>
</feature>
<dbReference type="PANTHER" id="PTHR47481:SF30">
    <property type="entry name" value="CCHC-TYPE DOMAIN-CONTAINING PROTEIN"/>
    <property type="match status" value="1"/>
</dbReference>
<evidence type="ECO:0000313" key="3">
    <source>
        <dbReference type="Proteomes" id="UP001058974"/>
    </source>
</evidence>
<protein>
    <recommendedName>
        <fullName evidence="4">Retrovirus-related Pol polyprotein from transposon TNT 1-94</fullName>
    </recommendedName>
</protein>
<accession>A0A9D4VPQ5</accession>
<comment type="caution">
    <text evidence="2">The sequence shown here is derived from an EMBL/GenBank/DDBJ whole genome shotgun (WGS) entry which is preliminary data.</text>
</comment>